<comment type="caution">
    <text evidence="2">The sequence shown here is derived from an EMBL/GenBank/DDBJ whole genome shotgun (WGS) entry which is preliminary data.</text>
</comment>
<dbReference type="OrthoDB" id="10388625at2759"/>
<keyword evidence="3" id="KW-1185">Reference proteome</keyword>
<proteinExistence type="predicted"/>
<gene>
    <name evidence="2" type="ORF">FWK35_00025065</name>
</gene>
<dbReference type="InterPro" id="IPR058520">
    <property type="entry name" value="DUF8207"/>
</dbReference>
<feature type="domain" description="DUF8207" evidence="1">
    <location>
        <begin position="2"/>
        <end position="90"/>
    </location>
</feature>
<dbReference type="Proteomes" id="UP000478052">
    <property type="component" value="Unassembled WGS sequence"/>
</dbReference>
<dbReference type="Pfam" id="PF26634">
    <property type="entry name" value="DUF8207"/>
    <property type="match status" value="1"/>
</dbReference>
<accession>A0A6G0XZZ5</accession>
<reference evidence="2 3" key="1">
    <citation type="submission" date="2019-08" db="EMBL/GenBank/DDBJ databases">
        <title>Whole genome of Aphis craccivora.</title>
        <authorList>
            <person name="Voronova N.V."/>
            <person name="Shulinski R.S."/>
            <person name="Bandarenka Y.V."/>
            <person name="Zhorov D.G."/>
            <person name="Warner D."/>
        </authorList>
    </citation>
    <scope>NUCLEOTIDE SEQUENCE [LARGE SCALE GENOMIC DNA]</scope>
    <source>
        <strain evidence="2">180601</strain>
        <tissue evidence="2">Whole Body</tissue>
    </source>
</reference>
<organism evidence="2 3">
    <name type="scientific">Aphis craccivora</name>
    <name type="common">Cowpea aphid</name>
    <dbReference type="NCBI Taxonomy" id="307492"/>
    <lineage>
        <taxon>Eukaryota</taxon>
        <taxon>Metazoa</taxon>
        <taxon>Ecdysozoa</taxon>
        <taxon>Arthropoda</taxon>
        <taxon>Hexapoda</taxon>
        <taxon>Insecta</taxon>
        <taxon>Pterygota</taxon>
        <taxon>Neoptera</taxon>
        <taxon>Paraneoptera</taxon>
        <taxon>Hemiptera</taxon>
        <taxon>Sternorrhyncha</taxon>
        <taxon>Aphidomorpha</taxon>
        <taxon>Aphidoidea</taxon>
        <taxon>Aphididae</taxon>
        <taxon>Aphidini</taxon>
        <taxon>Aphis</taxon>
        <taxon>Aphis</taxon>
    </lineage>
</organism>
<dbReference type="AlphaFoldDB" id="A0A6G0XZZ5"/>
<evidence type="ECO:0000259" key="1">
    <source>
        <dbReference type="Pfam" id="PF26634"/>
    </source>
</evidence>
<sequence length="151" mass="17759">MYYDKATDKLKISDFPVTYSHGNLNILDNYYPWTVGLWSLLCEKEPKNTTIADMKSYYNILKITKAHSKPDGKPKISRYFKWINVVKPLYEHIQIEEHQLNAEITKIDNAKLKTPLRSNLKSFNNYISSSNTKQKKIYNNTTVTARNKCYR</sequence>
<evidence type="ECO:0000313" key="3">
    <source>
        <dbReference type="Proteomes" id="UP000478052"/>
    </source>
</evidence>
<evidence type="ECO:0000313" key="2">
    <source>
        <dbReference type="EMBL" id="KAF0746691.1"/>
    </source>
</evidence>
<dbReference type="EMBL" id="VUJU01007107">
    <property type="protein sequence ID" value="KAF0746691.1"/>
    <property type="molecule type" value="Genomic_DNA"/>
</dbReference>
<name>A0A6G0XZZ5_APHCR</name>
<protein>
    <recommendedName>
        <fullName evidence="1">DUF8207 domain-containing protein</fullName>
    </recommendedName>
</protein>